<proteinExistence type="predicted"/>
<keyword evidence="2" id="KW-1185">Reference proteome</keyword>
<dbReference type="Proteomes" id="UP000054144">
    <property type="component" value="Unassembled WGS sequence"/>
</dbReference>
<accession>A0A0D7AJ25</accession>
<organism evidence="1 2">
    <name type="scientific">Fistulina hepatica ATCC 64428</name>
    <dbReference type="NCBI Taxonomy" id="1128425"/>
    <lineage>
        <taxon>Eukaryota</taxon>
        <taxon>Fungi</taxon>
        <taxon>Dikarya</taxon>
        <taxon>Basidiomycota</taxon>
        <taxon>Agaricomycotina</taxon>
        <taxon>Agaricomycetes</taxon>
        <taxon>Agaricomycetidae</taxon>
        <taxon>Agaricales</taxon>
        <taxon>Fistulinaceae</taxon>
        <taxon>Fistulina</taxon>
    </lineage>
</organism>
<evidence type="ECO:0000313" key="1">
    <source>
        <dbReference type="EMBL" id="KIY51754.1"/>
    </source>
</evidence>
<reference evidence="1 2" key="1">
    <citation type="journal article" date="2015" name="Fungal Genet. Biol.">
        <title>Evolution of novel wood decay mechanisms in Agaricales revealed by the genome sequences of Fistulina hepatica and Cylindrobasidium torrendii.</title>
        <authorList>
            <person name="Floudas D."/>
            <person name="Held B.W."/>
            <person name="Riley R."/>
            <person name="Nagy L.G."/>
            <person name="Koehler G."/>
            <person name="Ransdell A.S."/>
            <person name="Younus H."/>
            <person name="Chow J."/>
            <person name="Chiniquy J."/>
            <person name="Lipzen A."/>
            <person name="Tritt A."/>
            <person name="Sun H."/>
            <person name="Haridas S."/>
            <person name="LaButti K."/>
            <person name="Ohm R.A."/>
            <person name="Kues U."/>
            <person name="Blanchette R.A."/>
            <person name="Grigoriev I.V."/>
            <person name="Minto R.E."/>
            <person name="Hibbett D.S."/>
        </authorList>
    </citation>
    <scope>NUCLEOTIDE SEQUENCE [LARGE SCALE GENOMIC DNA]</scope>
    <source>
        <strain evidence="1 2">ATCC 64428</strain>
    </source>
</reference>
<name>A0A0D7AJ25_9AGAR</name>
<protein>
    <submittedName>
        <fullName evidence="1">Uncharacterized protein</fullName>
    </submittedName>
</protein>
<dbReference type="AlphaFoldDB" id="A0A0D7AJ25"/>
<gene>
    <name evidence="1" type="ORF">FISHEDRAFT_70482</name>
</gene>
<dbReference type="EMBL" id="KN881648">
    <property type="protein sequence ID" value="KIY51754.1"/>
    <property type="molecule type" value="Genomic_DNA"/>
</dbReference>
<evidence type="ECO:0000313" key="2">
    <source>
        <dbReference type="Proteomes" id="UP000054144"/>
    </source>
</evidence>
<sequence>MPPPASPLPHCASPPSLLTPPMTAATGTAAAFPVVTAVPTTALAATIKSPWSCKKPVGMRLVNSVPLHQSRSADLVILRGPSSGGGSIGLGTPQNASTSVINLVYCTVPMRNIPEDRP</sequence>